<dbReference type="Pfam" id="PF04511">
    <property type="entry name" value="DER1"/>
    <property type="match status" value="1"/>
</dbReference>
<feature type="transmembrane region" description="Helical" evidence="8">
    <location>
        <begin position="172"/>
        <end position="191"/>
    </location>
</feature>
<evidence type="ECO:0000256" key="9">
    <source>
        <dbReference type="SAM" id="MobiDB-lite"/>
    </source>
</evidence>
<keyword evidence="5 8" id="KW-0256">Endoplasmic reticulum</keyword>
<comment type="caution">
    <text evidence="10">The sequence shown here is derived from an EMBL/GenBank/DDBJ whole genome shotgun (WGS) entry which is preliminary data.</text>
</comment>
<feature type="region of interest" description="Disordered" evidence="9">
    <location>
        <begin position="240"/>
        <end position="284"/>
    </location>
</feature>
<evidence type="ECO:0000256" key="6">
    <source>
        <dbReference type="ARBA" id="ARBA00022989"/>
    </source>
</evidence>
<protein>
    <recommendedName>
        <fullName evidence="8">Derlin</fullName>
    </recommendedName>
</protein>
<evidence type="ECO:0000256" key="7">
    <source>
        <dbReference type="ARBA" id="ARBA00023136"/>
    </source>
</evidence>
<keyword evidence="11" id="KW-1185">Reference proteome</keyword>
<keyword evidence="6 8" id="KW-1133">Transmembrane helix</keyword>
<reference evidence="10 11" key="1">
    <citation type="submission" date="2024-12" db="EMBL/GenBank/DDBJ databases">
        <title>The unique morphological basis and parallel evolutionary history of personate flowers in Penstemon.</title>
        <authorList>
            <person name="Depatie T.H."/>
            <person name="Wessinger C.A."/>
        </authorList>
    </citation>
    <scope>NUCLEOTIDE SEQUENCE [LARGE SCALE GENOMIC DNA]</scope>
    <source>
        <strain evidence="10">WTNN_2</strain>
        <tissue evidence="10">Leaf</tissue>
    </source>
</reference>
<dbReference type="InterPro" id="IPR007599">
    <property type="entry name" value="DER1"/>
</dbReference>
<evidence type="ECO:0000256" key="5">
    <source>
        <dbReference type="ARBA" id="ARBA00022824"/>
    </source>
</evidence>
<name>A0ABD3TCF0_9LAMI</name>
<dbReference type="AlphaFoldDB" id="A0ABD3TCF0"/>
<evidence type="ECO:0000256" key="8">
    <source>
        <dbReference type="RuleBase" id="RU363059"/>
    </source>
</evidence>
<dbReference type="PANTHER" id="PTHR11009">
    <property type="entry name" value="DER1-LIKE PROTEIN, DERLIN"/>
    <property type="match status" value="1"/>
</dbReference>
<evidence type="ECO:0000313" key="11">
    <source>
        <dbReference type="Proteomes" id="UP001634393"/>
    </source>
</evidence>
<dbReference type="InterPro" id="IPR035952">
    <property type="entry name" value="Rhomboid-like_sf"/>
</dbReference>
<dbReference type="EMBL" id="JBJXBP010000004">
    <property type="protein sequence ID" value="KAL3834665.1"/>
    <property type="molecule type" value="Genomic_DNA"/>
</dbReference>
<comment type="function">
    <text evidence="8">May be involved in the degradation of misfolded endoplasmic reticulum (ER) luminal proteins.</text>
</comment>
<feature type="compositionally biased region" description="Low complexity" evidence="9">
    <location>
        <begin position="240"/>
        <end position="253"/>
    </location>
</feature>
<evidence type="ECO:0000256" key="2">
    <source>
        <dbReference type="ARBA" id="ARBA00004477"/>
    </source>
</evidence>
<evidence type="ECO:0000256" key="4">
    <source>
        <dbReference type="ARBA" id="ARBA00022692"/>
    </source>
</evidence>
<feature type="transmembrane region" description="Helical" evidence="8">
    <location>
        <begin position="59"/>
        <end position="83"/>
    </location>
</feature>
<sequence>MSTPLQYYNSIPPVAKTYAVTCLLFTGAYHLELYNVGNIALSYSAIFKRFQVWRLITPFFFLGRFSLPFAMRFLTILLYGVQLERGPYDKRTADLLWMYIFGAISLLVMAIIPYFWSPFMGSSLVFVLAYIWGREFPNARVNVHGLFELKGFYIPYYMLVVDLVVGNPLKPGFMGIAAGHLYYFLTVLYPLSTGKNIFKTPLWVHKLVAFWGEGFQMNSPFRNESSSGVVFRGRSHRLNAARTTTARPRTTATETEETETNSSAPPNSAGDAAFRGRGYRLGSR</sequence>
<comment type="function">
    <text evidence="1">May be involved in the degradation process of specific misfolded endoplasmic reticulum (ER) luminal proteins.</text>
</comment>
<dbReference type="SUPFAM" id="SSF144091">
    <property type="entry name" value="Rhomboid-like"/>
    <property type="match status" value="1"/>
</dbReference>
<dbReference type="GO" id="GO:0006950">
    <property type="term" value="P:response to stress"/>
    <property type="evidence" value="ECO:0007669"/>
    <property type="project" value="UniProtKB-ARBA"/>
</dbReference>
<feature type="transmembrane region" description="Helical" evidence="8">
    <location>
        <begin position="95"/>
        <end position="116"/>
    </location>
</feature>
<gene>
    <name evidence="10" type="ORF">ACJIZ3_009401</name>
</gene>
<accession>A0ABD3TCF0</accession>
<keyword evidence="7 8" id="KW-0472">Membrane</keyword>
<dbReference type="GO" id="GO:0005789">
    <property type="term" value="C:endoplasmic reticulum membrane"/>
    <property type="evidence" value="ECO:0007669"/>
    <property type="project" value="UniProtKB-SubCell"/>
</dbReference>
<dbReference type="Proteomes" id="UP001634393">
    <property type="component" value="Unassembled WGS sequence"/>
</dbReference>
<keyword evidence="4 8" id="KW-0812">Transmembrane</keyword>
<comment type="similarity">
    <text evidence="3 8">Belongs to the derlin family.</text>
</comment>
<organism evidence="10 11">
    <name type="scientific">Penstemon smallii</name>
    <dbReference type="NCBI Taxonomy" id="265156"/>
    <lineage>
        <taxon>Eukaryota</taxon>
        <taxon>Viridiplantae</taxon>
        <taxon>Streptophyta</taxon>
        <taxon>Embryophyta</taxon>
        <taxon>Tracheophyta</taxon>
        <taxon>Spermatophyta</taxon>
        <taxon>Magnoliopsida</taxon>
        <taxon>eudicotyledons</taxon>
        <taxon>Gunneridae</taxon>
        <taxon>Pentapetalae</taxon>
        <taxon>asterids</taxon>
        <taxon>lamiids</taxon>
        <taxon>Lamiales</taxon>
        <taxon>Plantaginaceae</taxon>
        <taxon>Cheloneae</taxon>
        <taxon>Penstemon</taxon>
    </lineage>
</organism>
<evidence type="ECO:0000256" key="1">
    <source>
        <dbReference type="ARBA" id="ARBA00003292"/>
    </source>
</evidence>
<evidence type="ECO:0000313" key="10">
    <source>
        <dbReference type="EMBL" id="KAL3834665.1"/>
    </source>
</evidence>
<comment type="subcellular location">
    <subcellularLocation>
        <location evidence="2 8">Endoplasmic reticulum membrane</location>
        <topology evidence="2 8">Multi-pass membrane protein</topology>
    </subcellularLocation>
</comment>
<evidence type="ECO:0000256" key="3">
    <source>
        <dbReference type="ARBA" id="ARBA00008917"/>
    </source>
</evidence>
<proteinExistence type="inferred from homology"/>
<comment type="caution">
    <text evidence="8">Lacks conserved residue(s) required for the propagation of feature annotation.</text>
</comment>